<proteinExistence type="predicted"/>
<evidence type="ECO:0000313" key="3">
    <source>
        <dbReference type="EMBL" id="SVB68837.1"/>
    </source>
</evidence>
<dbReference type="SUPFAM" id="SSF51197">
    <property type="entry name" value="Clavaminate synthase-like"/>
    <property type="match status" value="1"/>
</dbReference>
<gene>
    <name evidence="3" type="ORF">METZ01_LOCUS221691</name>
</gene>
<dbReference type="GO" id="GO:0046872">
    <property type="term" value="F:metal ion binding"/>
    <property type="evidence" value="ECO:0007669"/>
    <property type="project" value="UniProtKB-KW"/>
</dbReference>
<name>A0A382G2T4_9ZZZZ</name>
<dbReference type="Pfam" id="PF05721">
    <property type="entry name" value="PhyH"/>
    <property type="match status" value="1"/>
</dbReference>
<dbReference type="AlphaFoldDB" id="A0A382G2T4"/>
<protein>
    <recommendedName>
        <fullName evidence="4">Mitomycin antibiotics/polyketide fumonisin biosynthesis protein</fullName>
    </recommendedName>
</protein>
<feature type="non-terminal residue" evidence="3">
    <location>
        <position position="277"/>
    </location>
</feature>
<sequence length="277" mass="30413">MNDTQKYLFDLQGFLVVEGVLSKAEVAAANEAIERHADGIVERVGEASLSSDSKTMQGETGRGDLGGLLSWEKPWCDPFRAMLAHPQITPYLNQLLGKGWRLDHNAGLISMRKGAEGHLLHGSSGPAFDRHQYYIFKDGQMHNGLTVVAWQLADVNPGDGGLALIPGSHKGNYACPQPVRKWEAHQDVVKQVTCKAGDVVIFTEAVTHGTIPWSADHDRRSVLFRMSPGNLAYATGYNPWPESMLEGLTPQQRAVLEPPYHQRLQRPVLDDDGTLAG</sequence>
<evidence type="ECO:0008006" key="4">
    <source>
        <dbReference type="Google" id="ProtNLM"/>
    </source>
</evidence>
<keyword evidence="2" id="KW-0408">Iron</keyword>
<accession>A0A382G2T4</accession>
<reference evidence="3" key="1">
    <citation type="submission" date="2018-05" db="EMBL/GenBank/DDBJ databases">
        <authorList>
            <person name="Lanie J.A."/>
            <person name="Ng W.-L."/>
            <person name="Kazmierczak K.M."/>
            <person name="Andrzejewski T.M."/>
            <person name="Davidsen T.M."/>
            <person name="Wayne K.J."/>
            <person name="Tettelin H."/>
            <person name="Glass J.I."/>
            <person name="Rusch D."/>
            <person name="Podicherti R."/>
            <person name="Tsui H.-C.T."/>
            <person name="Winkler M.E."/>
        </authorList>
    </citation>
    <scope>NUCLEOTIDE SEQUENCE</scope>
</reference>
<organism evidence="3">
    <name type="scientific">marine metagenome</name>
    <dbReference type="NCBI Taxonomy" id="408172"/>
    <lineage>
        <taxon>unclassified sequences</taxon>
        <taxon>metagenomes</taxon>
        <taxon>ecological metagenomes</taxon>
    </lineage>
</organism>
<dbReference type="PANTHER" id="PTHR20883">
    <property type="entry name" value="PHYTANOYL-COA DIOXYGENASE DOMAIN CONTAINING 1"/>
    <property type="match status" value="1"/>
</dbReference>
<evidence type="ECO:0000256" key="2">
    <source>
        <dbReference type="ARBA" id="ARBA00023004"/>
    </source>
</evidence>
<dbReference type="InterPro" id="IPR008775">
    <property type="entry name" value="Phytyl_CoA_dOase-like"/>
</dbReference>
<evidence type="ECO:0000256" key="1">
    <source>
        <dbReference type="ARBA" id="ARBA00022723"/>
    </source>
</evidence>
<dbReference type="Gene3D" id="2.60.120.620">
    <property type="entry name" value="q2cbj1_9rhob like domain"/>
    <property type="match status" value="1"/>
</dbReference>
<keyword evidence="1" id="KW-0479">Metal-binding</keyword>
<dbReference type="PANTHER" id="PTHR20883:SF15">
    <property type="entry name" value="PHYTANOYL-COA DIOXYGENASE DOMAIN-CONTAINING PROTEIN 1"/>
    <property type="match status" value="1"/>
</dbReference>
<dbReference type="EMBL" id="UINC01052930">
    <property type="protein sequence ID" value="SVB68837.1"/>
    <property type="molecule type" value="Genomic_DNA"/>
</dbReference>